<dbReference type="Gene3D" id="3.40.630.30">
    <property type="match status" value="1"/>
</dbReference>
<dbReference type="GO" id="GO:0016747">
    <property type="term" value="F:acyltransferase activity, transferring groups other than amino-acyl groups"/>
    <property type="evidence" value="ECO:0007669"/>
    <property type="project" value="InterPro"/>
</dbReference>
<feature type="domain" description="N-acetyltransferase" evidence="1">
    <location>
        <begin position="1"/>
        <end position="163"/>
    </location>
</feature>
<protein>
    <submittedName>
        <fullName evidence="2">GNAT family N-acetyltransferase</fullName>
    </submittedName>
</protein>
<reference evidence="2 3" key="1">
    <citation type="submission" date="2017-05" db="EMBL/GenBank/DDBJ databases">
        <title>High clonality and local adaptation shapes Vibrionaceae linages within an endangered oasis.</title>
        <authorList>
            <person name="Vazquez-Rosas-Landa M."/>
        </authorList>
    </citation>
    <scope>NUCLEOTIDE SEQUENCE [LARGE SCALE GENOMIC DNA]</scope>
    <source>
        <strain evidence="2 3">P46_P4S1P180</strain>
    </source>
</reference>
<dbReference type="PROSITE" id="PS51186">
    <property type="entry name" value="GNAT"/>
    <property type="match status" value="1"/>
</dbReference>
<dbReference type="Pfam" id="PF00583">
    <property type="entry name" value="Acetyltransf_1"/>
    <property type="match status" value="1"/>
</dbReference>
<dbReference type="InterPro" id="IPR016181">
    <property type="entry name" value="Acyl_CoA_acyltransferase"/>
</dbReference>
<name>A0A7X5ASN2_9GAMM</name>
<dbReference type="AlphaFoldDB" id="A0A7X5ASN2"/>
<dbReference type="PANTHER" id="PTHR39173:SF1">
    <property type="entry name" value="ACETYLTRANSFERASE"/>
    <property type="match status" value="1"/>
</dbReference>
<evidence type="ECO:0000313" key="3">
    <source>
        <dbReference type="Proteomes" id="UP000465712"/>
    </source>
</evidence>
<dbReference type="PANTHER" id="PTHR39173">
    <property type="entry name" value="ACETYLTRANSFERASE"/>
    <property type="match status" value="1"/>
</dbReference>
<dbReference type="RefSeq" id="WP_161443871.1">
    <property type="nucleotide sequence ID" value="NZ_WXWW01000112.1"/>
</dbReference>
<dbReference type="SUPFAM" id="SSF55729">
    <property type="entry name" value="Acyl-CoA N-acyltransferases (Nat)"/>
    <property type="match status" value="1"/>
</dbReference>
<accession>A0A7X5ASN2</accession>
<sequence length="177" mass="19548">MEMEQASERHLVKYISYVNECAANGIKQYQAAVSHPETYLKSRIAHAEGLGLPEGWLPSTTFFCISHGEIAGAIRVRTGSNAYVENVIGHVGYETRPTTRRQGVASFMLNWVCRHCCSQPLIITCSAQNTASRGVIERNGGRYLGSYTDAESGETVLRFQLLPIITDMSECKGRVSD</sequence>
<proteinExistence type="predicted"/>
<gene>
    <name evidence="2" type="ORF">CAG72_07260</name>
</gene>
<evidence type="ECO:0000313" key="2">
    <source>
        <dbReference type="EMBL" id="NAW65012.1"/>
    </source>
</evidence>
<comment type="caution">
    <text evidence="2">The sequence shown here is derived from an EMBL/GenBank/DDBJ whole genome shotgun (WGS) entry which is preliminary data.</text>
</comment>
<organism evidence="2 3">
    <name type="scientific">Photobacterium halotolerans</name>
    <dbReference type="NCBI Taxonomy" id="265726"/>
    <lineage>
        <taxon>Bacteria</taxon>
        <taxon>Pseudomonadati</taxon>
        <taxon>Pseudomonadota</taxon>
        <taxon>Gammaproteobacteria</taxon>
        <taxon>Vibrionales</taxon>
        <taxon>Vibrionaceae</taxon>
        <taxon>Photobacterium</taxon>
    </lineage>
</organism>
<dbReference type="InterPro" id="IPR000182">
    <property type="entry name" value="GNAT_dom"/>
</dbReference>
<dbReference type="EMBL" id="WXWW01000112">
    <property type="protein sequence ID" value="NAW65012.1"/>
    <property type="molecule type" value="Genomic_DNA"/>
</dbReference>
<evidence type="ECO:0000259" key="1">
    <source>
        <dbReference type="PROSITE" id="PS51186"/>
    </source>
</evidence>
<keyword evidence="2" id="KW-0808">Transferase</keyword>
<dbReference type="Proteomes" id="UP000465712">
    <property type="component" value="Unassembled WGS sequence"/>
</dbReference>